<dbReference type="SUPFAM" id="SSF81606">
    <property type="entry name" value="PP2C-like"/>
    <property type="match status" value="1"/>
</dbReference>
<dbReference type="CDD" id="cd07302">
    <property type="entry name" value="CHD"/>
    <property type="match status" value="1"/>
</dbReference>
<feature type="domain" description="Guanylate cyclase" evidence="2">
    <location>
        <begin position="473"/>
        <end position="614"/>
    </location>
</feature>
<feature type="region of interest" description="Disordered" evidence="1">
    <location>
        <begin position="853"/>
        <end position="881"/>
    </location>
</feature>
<dbReference type="SUPFAM" id="SSF55073">
    <property type="entry name" value="Nucleotide cyclase"/>
    <property type="match status" value="1"/>
</dbReference>
<dbReference type="Gene3D" id="3.30.70.1230">
    <property type="entry name" value="Nucleotide cyclase"/>
    <property type="match status" value="1"/>
</dbReference>
<name>A0A4P9XJZ4_9FUNG</name>
<dbReference type="InterPro" id="IPR032675">
    <property type="entry name" value="LRR_dom_sf"/>
</dbReference>
<dbReference type="InterPro" id="IPR001932">
    <property type="entry name" value="PPM-type_phosphatase-like_dom"/>
</dbReference>
<dbReference type="Gene3D" id="3.60.40.10">
    <property type="entry name" value="PPM-type phosphatase domain"/>
    <property type="match status" value="1"/>
</dbReference>
<organism evidence="4 5">
    <name type="scientific">Thamnocephalis sphaerospora</name>
    <dbReference type="NCBI Taxonomy" id="78915"/>
    <lineage>
        <taxon>Eukaryota</taxon>
        <taxon>Fungi</taxon>
        <taxon>Fungi incertae sedis</taxon>
        <taxon>Zoopagomycota</taxon>
        <taxon>Zoopagomycotina</taxon>
        <taxon>Zoopagomycetes</taxon>
        <taxon>Zoopagales</taxon>
        <taxon>Sigmoideomycetaceae</taxon>
        <taxon>Thamnocephalis</taxon>
    </lineage>
</organism>
<feature type="domain" description="PPM-type phosphatase" evidence="3">
    <location>
        <begin position="146"/>
        <end position="402"/>
    </location>
</feature>
<gene>
    <name evidence="4" type="ORF">THASP1DRAFT_32627</name>
</gene>
<dbReference type="CDD" id="cd00143">
    <property type="entry name" value="PP2Cc"/>
    <property type="match status" value="1"/>
</dbReference>
<dbReference type="OrthoDB" id="2021138at2759"/>
<dbReference type="Gene3D" id="3.80.10.10">
    <property type="entry name" value="Ribonuclease Inhibitor"/>
    <property type="match status" value="1"/>
</dbReference>
<dbReference type="SMART" id="SM00332">
    <property type="entry name" value="PP2Cc"/>
    <property type="match status" value="1"/>
</dbReference>
<dbReference type="PANTHER" id="PTHR43081:SF1">
    <property type="entry name" value="ADENYLATE CYCLASE, TERMINAL-DIFFERENTIATION SPECIFIC"/>
    <property type="match status" value="1"/>
</dbReference>
<dbReference type="PANTHER" id="PTHR43081">
    <property type="entry name" value="ADENYLATE CYCLASE, TERMINAL-DIFFERENTIATION SPECIFIC-RELATED"/>
    <property type="match status" value="1"/>
</dbReference>
<keyword evidence="5" id="KW-1185">Reference proteome</keyword>
<feature type="region of interest" description="Disordered" evidence="1">
    <location>
        <begin position="431"/>
        <end position="457"/>
    </location>
</feature>
<evidence type="ECO:0000256" key="1">
    <source>
        <dbReference type="SAM" id="MobiDB-lite"/>
    </source>
</evidence>
<dbReference type="Pfam" id="PF00481">
    <property type="entry name" value="PP2C"/>
    <property type="match status" value="1"/>
</dbReference>
<accession>A0A4P9XJZ4</accession>
<dbReference type="SUPFAM" id="SSF52058">
    <property type="entry name" value="L domain-like"/>
    <property type="match status" value="1"/>
</dbReference>
<dbReference type="PROSITE" id="PS51746">
    <property type="entry name" value="PPM_2"/>
    <property type="match status" value="1"/>
</dbReference>
<dbReference type="InterPro" id="IPR029787">
    <property type="entry name" value="Nucleotide_cyclase"/>
</dbReference>
<dbReference type="InterPro" id="IPR036457">
    <property type="entry name" value="PPM-type-like_dom_sf"/>
</dbReference>
<evidence type="ECO:0000313" key="4">
    <source>
        <dbReference type="EMBL" id="RKP05530.1"/>
    </source>
</evidence>
<dbReference type="InterPro" id="IPR001054">
    <property type="entry name" value="A/G_cyclase"/>
</dbReference>
<dbReference type="EMBL" id="KZ993102">
    <property type="protein sequence ID" value="RKP05530.1"/>
    <property type="molecule type" value="Genomic_DNA"/>
</dbReference>
<dbReference type="STRING" id="78915.A0A4P9XJZ4"/>
<feature type="compositionally biased region" description="Basic and acidic residues" evidence="1">
    <location>
        <begin position="448"/>
        <end position="457"/>
    </location>
</feature>
<protein>
    <submittedName>
        <fullName evidence="4">Phosphatase 2C-like domain-containing protein</fullName>
    </submittedName>
</protein>
<sequence>MHLYLSGNQITSLPGEEIGRLRGLRELFVNGNKLHALPAELGKIVRLQVLDVGSNVLKYNICNWPFDWNWNWNLELKYLNLSNNKRLEIKVNRHDGTMRDRNLTDFSTLHNLRVLGLMDITLMVTPPEQLHDRRIRTSASEVNYMSYGMADTLGRSDILCAWDLVIPKFRGNDDECLFALFDGRMGSKFGGGRGCKITMLLNDKFPRQFEHELRKLRDDETVEAAMKRAFLNVNKDLGAAGMAEARTGAAALVVYIVGTTLYSANVGDTLAVLARQRCDAQPLSMKHTPWLSEEIARIQASGGYVSHQGLVNDELEVSRSFGHFHLAPIINANPHITKVKLSDDDEFVIMASKGLWNRMSYQTAVDVARTEHEDLMLAAQKLRDFAISYGADESIMVMVIGVGDIFDTSTQNRRLVSNQYQQYKTVVHPGMSKTTAESRAGVKKNRRGKENQPGDSTLRRLQDEVEAPKGQVALVFTDIKNSTSLWDTLPKAMESALKTHSEIMRRYLRNIGGYEVKTEGDAFMVSFPSVASAMLWCLTVQLQLLQADWPQEILDAEDGKEVYWTNEDGERELIYRGLSVRMGIHWGSPVCEEDPITGRMDYFGPMVNRSARISGVADGGQICVSQDVINGVMALNELIDTEDELDAVQWNLRRQAMALRKLGFVFIDIGERKLKGLETAEILSLTYPQALKGRWDYSQQQTQSKIPHMPEPAAMQILDPDTVRKLGFLCLRLERITSGTVIPIKRKSRIDYLNGLLTFHVKENAEDEELLRITENLITRIQNAVSTLYLNRISGYTELLESYSMALQTDTGSLLAALRECLERPTRPTIAAPRPQPFWPTRLIGAGISFANIDSDDDGNNSPNERDNKSGSPSAKPPQDA</sequence>
<dbReference type="AlphaFoldDB" id="A0A4P9XJZ4"/>
<dbReference type="GO" id="GO:0035556">
    <property type="term" value="P:intracellular signal transduction"/>
    <property type="evidence" value="ECO:0007669"/>
    <property type="project" value="InterPro"/>
</dbReference>
<dbReference type="SMART" id="SM00044">
    <property type="entry name" value="CYCc"/>
    <property type="match status" value="1"/>
</dbReference>
<dbReference type="PROSITE" id="PS50125">
    <property type="entry name" value="GUANYLATE_CYCLASE_2"/>
    <property type="match status" value="1"/>
</dbReference>
<dbReference type="Proteomes" id="UP000271241">
    <property type="component" value="Unassembled WGS sequence"/>
</dbReference>
<dbReference type="InterPro" id="IPR050697">
    <property type="entry name" value="Adenylyl/Guanylyl_Cyclase_3/4"/>
</dbReference>
<evidence type="ECO:0000313" key="5">
    <source>
        <dbReference type="Proteomes" id="UP000271241"/>
    </source>
</evidence>
<dbReference type="GO" id="GO:0009190">
    <property type="term" value="P:cyclic nucleotide biosynthetic process"/>
    <property type="evidence" value="ECO:0007669"/>
    <property type="project" value="InterPro"/>
</dbReference>
<evidence type="ECO:0000259" key="2">
    <source>
        <dbReference type="PROSITE" id="PS50125"/>
    </source>
</evidence>
<dbReference type="Pfam" id="PF00211">
    <property type="entry name" value="Guanylate_cyc"/>
    <property type="match status" value="1"/>
</dbReference>
<proteinExistence type="predicted"/>
<evidence type="ECO:0000259" key="3">
    <source>
        <dbReference type="PROSITE" id="PS51746"/>
    </source>
</evidence>
<reference evidence="5" key="1">
    <citation type="journal article" date="2018" name="Nat. Microbiol.">
        <title>Leveraging single-cell genomics to expand the fungal tree of life.</title>
        <authorList>
            <person name="Ahrendt S.R."/>
            <person name="Quandt C.A."/>
            <person name="Ciobanu D."/>
            <person name="Clum A."/>
            <person name="Salamov A."/>
            <person name="Andreopoulos B."/>
            <person name="Cheng J.F."/>
            <person name="Woyke T."/>
            <person name="Pelin A."/>
            <person name="Henrissat B."/>
            <person name="Reynolds N.K."/>
            <person name="Benny G.L."/>
            <person name="Smith M.E."/>
            <person name="James T.Y."/>
            <person name="Grigoriev I.V."/>
        </authorList>
    </citation>
    <scope>NUCLEOTIDE SEQUENCE [LARGE SCALE GENOMIC DNA]</scope>
    <source>
        <strain evidence="5">RSA 1356</strain>
    </source>
</reference>